<dbReference type="AlphaFoldDB" id="A0A382H9J3"/>
<dbReference type="EMBL" id="UINC01059789">
    <property type="protein sequence ID" value="SVB83587.1"/>
    <property type="molecule type" value="Genomic_DNA"/>
</dbReference>
<proteinExistence type="predicted"/>
<accession>A0A382H9J3</accession>
<evidence type="ECO:0000313" key="1">
    <source>
        <dbReference type="EMBL" id="SVB83587.1"/>
    </source>
</evidence>
<gene>
    <name evidence="1" type="ORF">METZ01_LOCUS236441</name>
</gene>
<reference evidence="1" key="1">
    <citation type="submission" date="2018-05" db="EMBL/GenBank/DDBJ databases">
        <authorList>
            <person name="Lanie J.A."/>
            <person name="Ng W.-L."/>
            <person name="Kazmierczak K.M."/>
            <person name="Andrzejewski T.M."/>
            <person name="Davidsen T.M."/>
            <person name="Wayne K.J."/>
            <person name="Tettelin H."/>
            <person name="Glass J.I."/>
            <person name="Rusch D."/>
            <person name="Podicherti R."/>
            <person name="Tsui H.-C.T."/>
            <person name="Winkler M.E."/>
        </authorList>
    </citation>
    <scope>NUCLEOTIDE SEQUENCE</scope>
</reference>
<name>A0A382H9J3_9ZZZZ</name>
<protein>
    <submittedName>
        <fullName evidence="1">Uncharacterized protein</fullName>
    </submittedName>
</protein>
<organism evidence="1">
    <name type="scientific">marine metagenome</name>
    <dbReference type="NCBI Taxonomy" id="408172"/>
    <lineage>
        <taxon>unclassified sequences</taxon>
        <taxon>metagenomes</taxon>
        <taxon>ecological metagenomes</taxon>
    </lineage>
</organism>
<sequence length="223" mass="24913">MVRENSESMRPPRALWVPFPLGRPLGKAADADFQQKVIMSALDLLNRSEGPILEDFPYGVPAVAAESAAACPVAFPNKTVVDDSWTNRLQQELVLLTPWYEFSCQRRDGRTLVGLSPQPPAANILRLGACLDEAVLPTDIVWLKSAVEDLRAYYIEAMTAQPGDYEVGTLQAKFWRETALGAAILTVYHQFLESKDNRLRLMARILAPREAVEELSILEEESR</sequence>